<evidence type="ECO:0000313" key="1">
    <source>
        <dbReference type="EMBL" id="KAH3735046.1"/>
    </source>
</evidence>
<gene>
    <name evidence="1" type="ORF">DPMN_041507</name>
</gene>
<comment type="caution">
    <text evidence="1">The sequence shown here is derived from an EMBL/GenBank/DDBJ whole genome shotgun (WGS) entry which is preliminary data.</text>
</comment>
<organism evidence="1 2">
    <name type="scientific">Dreissena polymorpha</name>
    <name type="common">Zebra mussel</name>
    <name type="synonym">Mytilus polymorpha</name>
    <dbReference type="NCBI Taxonomy" id="45954"/>
    <lineage>
        <taxon>Eukaryota</taxon>
        <taxon>Metazoa</taxon>
        <taxon>Spiralia</taxon>
        <taxon>Lophotrochozoa</taxon>
        <taxon>Mollusca</taxon>
        <taxon>Bivalvia</taxon>
        <taxon>Autobranchia</taxon>
        <taxon>Heteroconchia</taxon>
        <taxon>Euheterodonta</taxon>
        <taxon>Imparidentia</taxon>
        <taxon>Neoheterodontei</taxon>
        <taxon>Myida</taxon>
        <taxon>Dreissenoidea</taxon>
        <taxon>Dreissenidae</taxon>
        <taxon>Dreissena</taxon>
    </lineage>
</organism>
<dbReference type="AlphaFoldDB" id="A0A9D4CWY1"/>
<accession>A0A9D4CWY1</accession>
<dbReference type="Proteomes" id="UP000828390">
    <property type="component" value="Unassembled WGS sequence"/>
</dbReference>
<keyword evidence="2" id="KW-1185">Reference proteome</keyword>
<reference evidence="1" key="2">
    <citation type="submission" date="2020-11" db="EMBL/GenBank/DDBJ databases">
        <authorList>
            <person name="McCartney M.A."/>
            <person name="Auch B."/>
            <person name="Kono T."/>
            <person name="Mallez S."/>
            <person name="Becker A."/>
            <person name="Gohl D.M."/>
            <person name="Silverstein K.A.T."/>
            <person name="Koren S."/>
            <person name="Bechman K.B."/>
            <person name="Herman A."/>
            <person name="Abrahante J.E."/>
            <person name="Garbe J."/>
        </authorList>
    </citation>
    <scope>NUCLEOTIDE SEQUENCE</scope>
    <source>
        <strain evidence="1">Duluth1</strain>
        <tissue evidence="1">Whole animal</tissue>
    </source>
</reference>
<dbReference type="EMBL" id="JAIWYP010000011">
    <property type="protein sequence ID" value="KAH3735046.1"/>
    <property type="molecule type" value="Genomic_DNA"/>
</dbReference>
<protein>
    <submittedName>
        <fullName evidence="1">Uncharacterized protein</fullName>
    </submittedName>
</protein>
<proteinExistence type="predicted"/>
<reference evidence="1" key="1">
    <citation type="journal article" date="2019" name="bioRxiv">
        <title>The Genome of the Zebra Mussel, Dreissena polymorpha: A Resource for Invasive Species Research.</title>
        <authorList>
            <person name="McCartney M.A."/>
            <person name="Auch B."/>
            <person name="Kono T."/>
            <person name="Mallez S."/>
            <person name="Zhang Y."/>
            <person name="Obille A."/>
            <person name="Becker A."/>
            <person name="Abrahante J.E."/>
            <person name="Garbe J."/>
            <person name="Badalamenti J.P."/>
            <person name="Herman A."/>
            <person name="Mangelson H."/>
            <person name="Liachko I."/>
            <person name="Sullivan S."/>
            <person name="Sone E.D."/>
            <person name="Koren S."/>
            <person name="Silverstein K.A.T."/>
            <person name="Beckman K.B."/>
            <person name="Gohl D.M."/>
        </authorList>
    </citation>
    <scope>NUCLEOTIDE SEQUENCE</scope>
    <source>
        <strain evidence="1">Duluth1</strain>
        <tissue evidence="1">Whole animal</tissue>
    </source>
</reference>
<name>A0A9D4CWY1_DREPO</name>
<sequence>MGRWLELKVVKPSGLSEQRARFASKEVILNYFEELKTIFDKYELHNKPHHVYNIDENDINTEYRPLNIVAGFDARPQVVMAELSKTVTVIGRGNALG</sequence>
<evidence type="ECO:0000313" key="2">
    <source>
        <dbReference type="Proteomes" id="UP000828390"/>
    </source>
</evidence>